<evidence type="ECO:0000313" key="1">
    <source>
        <dbReference type="EMBL" id="GAE02352.1"/>
    </source>
</evidence>
<dbReference type="GO" id="GO:0016740">
    <property type="term" value="F:transferase activity"/>
    <property type="evidence" value="ECO:0007669"/>
    <property type="project" value="UniProtKB-KW"/>
</dbReference>
<proteinExistence type="predicted"/>
<keyword evidence="1" id="KW-0808">Transferase</keyword>
<accession>A0A0S6U453</accession>
<dbReference type="Proteomes" id="UP000054164">
    <property type="component" value="Unassembled WGS sequence"/>
</dbReference>
<dbReference type="EMBL" id="DF384213">
    <property type="protein sequence ID" value="GAE02352.1"/>
    <property type="molecule type" value="Genomic_DNA"/>
</dbReference>
<dbReference type="RefSeq" id="WP_277991702.1">
    <property type="nucleotide sequence ID" value="NZ_DF384213.1"/>
</dbReference>
<name>A0A0S6U453_CLOBO</name>
<organism evidence="1">
    <name type="scientific">Clostridium botulinum B str. Osaka05</name>
    <dbReference type="NCBI Taxonomy" id="1407017"/>
    <lineage>
        <taxon>Bacteria</taxon>
        <taxon>Bacillati</taxon>
        <taxon>Bacillota</taxon>
        <taxon>Clostridia</taxon>
        <taxon>Eubacteriales</taxon>
        <taxon>Clostridiaceae</taxon>
        <taxon>Clostridium</taxon>
    </lineage>
</organism>
<dbReference type="HOGENOM" id="CLU_3214360_0_0_9"/>
<gene>
    <name evidence="1" type="ORF">CBO05C_2042</name>
</gene>
<protein>
    <submittedName>
        <fullName evidence="1">tRNA nucleotidyltransferase, A-adding</fullName>
    </submittedName>
</protein>
<sequence>MRKSIDKYIHNKEIYDLSLSNAKDNYEIYKVLSKTHSFQRILLA</sequence>
<reference evidence="1" key="1">
    <citation type="submission" date="2013-10" db="EMBL/GenBank/DDBJ databases">
        <title>Draft genome sequence of Clostridium botulinum type B strain Osaka05.</title>
        <authorList>
            <person name="Sakaguchi Y."/>
            <person name="Hosomi K."/>
            <person name="Uchiyama J."/>
            <person name="Ogura Y."/>
            <person name="Sakaguchi M."/>
            <person name="Kohda T."/>
            <person name="Mukamoto M."/>
            <person name="Misawa N."/>
            <person name="Matsuzaki S."/>
            <person name="Hayashi T."/>
            <person name="Kozaki S."/>
        </authorList>
    </citation>
    <scope>NUCLEOTIDE SEQUENCE</scope>
    <source>
        <strain evidence="1">Osaka05</strain>
    </source>
</reference>
<dbReference type="AlphaFoldDB" id="A0A0S6U453"/>